<dbReference type="PANTHER" id="PTHR12778">
    <property type="entry name" value="SOLUTE CARRIER FAMILY 33 ACETYL-COA TRANSPORTER -RELATED"/>
    <property type="match status" value="1"/>
</dbReference>
<protein>
    <recommendedName>
        <fullName evidence="9">Acetyl-coenzyme A transporter 1</fullName>
    </recommendedName>
</protein>
<proteinExistence type="predicted"/>
<keyword evidence="2 5" id="KW-0812">Transmembrane</keyword>
<dbReference type="InterPro" id="IPR024371">
    <property type="entry name" value="AcetylCoA_trans_1-like"/>
</dbReference>
<feature type="non-terminal residue" evidence="6">
    <location>
        <position position="199"/>
    </location>
</feature>
<evidence type="ECO:0000256" key="3">
    <source>
        <dbReference type="ARBA" id="ARBA00022989"/>
    </source>
</evidence>
<comment type="subcellular location">
    <subcellularLocation>
        <location evidence="1">Membrane</location>
        <topology evidence="1">Multi-pass membrane protein</topology>
    </subcellularLocation>
</comment>
<name>A0A8S2EHC4_9BILA</name>
<dbReference type="AlphaFoldDB" id="A0A8S2EHC4"/>
<dbReference type="Proteomes" id="UP000682733">
    <property type="component" value="Unassembled WGS sequence"/>
</dbReference>
<evidence type="ECO:0008006" key="9">
    <source>
        <dbReference type="Google" id="ProtNLM"/>
    </source>
</evidence>
<dbReference type="InterPro" id="IPR004752">
    <property type="entry name" value="AmpG_permease/AT-1"/>
</dbReference>
<feature type="transmembrane region" description="Helical" evidence="5">
    <location>
        <begin position="115"/>
        <end position="138"/>
    </location>
</feature>
<evidence type="ECO:0000256" key="1">
    <source>
        <dbReference type="ARBA" id="ARBA00004141"/>
    </source>
</evidence>
<evidence type="ECO:0000256" key="2">
    <source>
        <dbReference type="ARBA" id="ARBA00022692"/>
    </source>
</evidence>
<evidence type="ECO:0000256" key="4">
    <source>
        <dbReference type="ARBA" id="ARBA00023136"/>
    </source>
</evidence>
<sequence>MDWTGLDYELSPVHTELWYPPFQHFYINPLGLVPGNHTHYNNITMLKQDIYSIWFLILLYLLQGVIIGITISIPLILQSKGATWSQQAIFSFAYWPFSLKLLWAPIIDYGRRKSWLLPIQLLIGTTLIILSFYISQLLIDRQHILLTVIFLYLYFLTASQDICVDGWSLKMLTKENVGWSSTCQIVGQTIGLFIGNVVF</sequence>
<dbReference type="EMBL" id="CAJOBA010034783">
    <property type="protein sequence ID" value="CAF3992033.1"/>
    <property type="molecule type" value="Genomic_DNA"/>
</dbReference>
<dbReference type="EMBL" id="CAJNOK010013255">
    <property type="protein sequence ID" value="CAF1180779.1"/>
    <property type="molecule type" value="Genomic_DNA"/>
</dbReference>
<dbReference type="GO" id="GO:0008521">
    <property type="term" value="F:acetyl-CoA transmembrane transporter activity"/>
    <property type="evidence" value="ECO:0007669"/>
    <property type="project" value="InterPro"/>
</dbReference>
<evidence type="ECO:0000313" key="8">
    <source>
        <dbReference type="Proteomes" id="UP000677228"/>
    </source>
</evidence>
<gene>
    <name evidence="6" type="ORF">OVA965_LOCUS23049</name>
    <name evidence="7" type="ORF">TMI583_LOCUS23766</name>
</gene>
<reference evidence="6" key="1">
    <citation type="submission" date="2021-02" db="EMBL/GenBank/DDBJ databases">
        <authorList>
            <person name="Nowell W R."/>
        </authorList>
    </citation>
    <scope>NUCLEOTIDE SEQUENCE</scope>
</reference>
<feature type="transmembrane region" description="Helical" evidence="5">
    <location>
        <begin position="83"/>
        <end position="103"/>
    </location>
</feature>
<dbReference type="GO" id="GO:0035348">
    <property type="term" value="P:acetyl-CoA transmembrane transport"/>
    <property type="evidence" value="ECO:0007669"/>
    <property type="project" value="InterPro"/>
</dbReference>
<comment type="caution">
    <text evidence="6">The sequence shown here is derived from an EMBL/GenBank/DDBJ whole genome shotgun (WGS) entry which is preliminary data.</text>
</comment>
<dbReference type="PANTHER" id="PTHR12778:SF9">
    <property type="entry name" value="ACETYL-COENZYME A TRANSPORTER 1"/>
    <property type="match status" value="1"/>
</dbReference>
<feature type="transmembrane region" description="Helical" evidence="5">
    <location>
        <begin position="144"/>
        <end position="164"/>
    </location>
</feature>
<evidence type="ECO:0000313" key="6">
    <source>
        <dbReference type="EMBL" id="CAF1180779.1"/>
    </source>
</evidence>
<evidence type="ECO:0000313" key="7">
    <source>
        <dbReference type="EMBL" id="CAF3992033.1"/>
    </source>
</evidence>
<dbReference type="Proteomes" id="UP000677228">
    <property type="component" value="Unassembled WGS sequence"/>
</dbReference>
<accession>A0A8S2EHC4</accession>
<keyword evidence="3 5" id="KW-1133">Transmembrane helix</keyword>
<organism evidence="6 8">
    <name type="scientific">Didymodactylos carnosus</name>
    <dbReference type="NCBI Taxonomy" id="1234261"/>
    <lineage>
        <taxon>Eukaryota</taxon>
        <taxon>Metazoa</taxon>
        <taxon>Spiralia</taxon>
        <taxon>Gnathifera</taxon>
        <taxon>Rotifera</taxon>
        <taxon>Eurotatoria</taxon>
        <taxon>Bdelloidea</taxon>
        <taxon>Philodinida</taxon>
        <taxon>Philodinidae</taxon>
        <taxon>Didymodactylos</taxon>
    </lineage>
</organism>
<keyword evidence="4 5" id="KW-0472">Membrane</keyword>
<dbReference type="GO" id="GO:0016020">
    <property type="term" value="C:membrane"/>
    <property type="evidence" value="ECO:0007669"/>
    <property type="project" value="UniProtKB-SubCell"/>
</dbReference>
<feature type="transmembrane region" description="Helical" evidence="5">
    <location>
        <begin position="53"/>
        <end position="77"/>
    </location>
</feature>
<evidence type="ECO:0000256" key="5">
    <source>
        <dbReference type="SAM" id="Phobius"/>
    </source>
</evidence>
<dbReference type="Pfam" id="PF13000">
    <property type="entry name" value="Acatn"/>
    <property type="match status" value="1"/>
</dbReference>